<gene>
    <name evidence="1" type="ORF">EMLJLAPB_00252</name>
</gene>
<protein>
    <submittedName>
        <fullName evidence="1">Uncharacterized protein</fullName>
    </submittedName>
</protein>
<proteinExistence type="predicted"/>
<organism evidence="1 2">
    <name type="scientific">Candidatus Argoarchaeum ethanivorans</name>
    <dbReference type="NCBI Taxonomy" id="2608793"/>
    <lineage>
        <taxon>Archaea</taxon>
        <taxon>Methanobacteriati</taxon>
        <taxon>Methanobacteriota</taxon>
        <taxon>Stenosarchaea group</taxon>
        <taxon>Methanomicrobia</taxon>
        <taxon>Methanosarcinales</taxon>
        <taxon>Methanosarcinales incertae sedis</taxon>
        <taxon>GOM Arc I cluster</taxon>
        <taxon>Candidatus Argoarchaeum</taxon>
    </lineage>
</organism>
<dbReference type="AlphaFoldDB" id="A0A811TCL5"/>
<sequence>MELKNRNAVKFIQRTAGKVTLFAELTGRGIQVHDNNNHVENPMQSEETPFTCADHIHKQQKVCGCMCGHA</sequence>
<evidence type="ECO:0000313" key="2">
    <source>
        <dbReference type="Proteomes" id="UP000634805"/>
    </source>
</evidence>
<dbReference type="EMBL" id="CAJHIS010000004">
    <property type="protein sequence ID" value="CAD6492267.1"/>
    <property type="molecule type" value="Genomic_DNA"/>
</dbReference>
<name>A0A811TCL5_9EURY</name>
<accession>A0A811TCL5</accession>
<dbReference type="Proteomes" id="UP000634805">
    <property type="component" value="Unassembled WGS sequence"/>
</dbReference>
<comment type="caution">
    <text evidence="1">The sequence shown here is derived from an EMBL/GenBank/DDBJ whole genome shotgun (WGS) entry which is preliminary data.</text>
</comment>
<reference evidence="1" key="1">
    <citation type="submission" date="2020-10" db="EMBL/GenBank/DDBJ databases">
        <authorList>
            <person name="Hahn C.J."/>
            <person name="Laso-Perez R."/>
            <person name="Vulcano F."/>
            <person name="Vaziourakis K.-M."/>
            <person name="Stokke R."/>
            <person name="Steen I.H."/>
            <person name="Teske A."/>
            <person name="Boetius A."/>
            <person name="Liebeke M."/>
            <person name="Amann R."/>
            <person name="Knittel K."/>
        </authorList>
    </citation>
    <scope>NUCLEOTIDE SEQUENCE</scope>
    <source>
        <strain evidence="1">Gfbio:e3339647-f889-4370-9287-4fb5cb688e4c:AG392D22_GoMArc1</strain>
    </source>
</reference>
<evidence type="ECO:0000313" key="1">
    <source>
        <dbReference type="EMBL" id="CAD6492267.1"/>
    </source>
</evidence>